<dbReference type="SMART" id="SM00485">
    <property type="entry name" value="XPGN"/>
    <property type="match status" value="1"/>
</dbReference>
<keyword evidence="2" id="KW-0540">Nuclease</keyword>
<dbReference type="GO" id="GO:0005737">
    <property type="term" value="C:cytoplasm"/>
    <property type="evidence" value="ECO:0007669"/>
    <property type="project" value="TreeGrafter"/>
</dbReference>
<dbReference type="PANTHER" id="PTHR11081">
    <property type="entry name" value="FLAP ENDONUCLEASE FAMILY MEMBER"/>
    <property type="match status" value="1"/>
</dbReference>
<organism evidence="9 10">
    <name type="scientific">Roridomyces roridus</name>
    <dbReference type="NCBI Taxonomy" id="1738132"/>
    <lineage>
        <taxon>Eukaryota</taxon>
        <taxon>Fungi</taxon>
        <taxon>Dikarya</taxon>
        <taxon>Basidiomycota</taxon>
        <taxon>Agaricomycotina</taxon>
        <taxon>Agaricomycetes</taxon>
        <taxon>Agaricomycetidae</taxon>
        <taxon>Agaricales</taxon>
        <taxon>Marasmiineae</taxon>
        <taxon>Mycenaceae</taxon>
        <taxon>Roridomyces</taxon>
    </lineage>
</organism>
<evidence type="ECO:0000259" key="7">
    <source>
        <dbReference type="SMART" id="SM00484"/>
    </source>
</evidence>
<feature type="domain" description="XPG-I" evidence="7">
    <location>
        <begin position="317"/>
        <end position="387"/>
    </location>
</feature>
<keyword evidence="6" id="KW-0460">Magnesium</keyword>
<dbReference type="SUPFAM" id="SSF88723">
    <property type="entry name" value="PIN domain-like"/>
    <property type="match status" value="1"/>
</dbReference>
<keyword evidence="3" id="KW-0479">Metal-binding</keyword>
<comment type="cofactor">
    <cofactor evidence="1">
        <name>Mg(2+)</name>
        <dbReference type="ChEBI" id="CHEBI:18420"/>
    </cofactor>
</comment>
<dbReference type="InterPro" id="IPR006086">
    <property type="entry name" value="XPG-I_dom"/>
</dbReference>
<dbReference type="EMBL" id="JARKIF010000007">
    <property type="protein sequence ID" value="KAJ7634768.1"/>
    <property type="molecule type" value="Genomic_DNA"/>
</dbReference>
<dbReference type="GO" id="GO:0005634">
    <property type="term" value="C:nucleus"/>
    <property type="evidence" value="ECO:0007669"/>
    <property type="project" value="TreeGrafter"/>
</dbReference>
<evidence type="ECO:0000256" key="5">
    <source>
        <dbReference type="ARBA" id="ARBA00022801"/>
    </source>
</evidence>
<evidence type="ECO:0000313" key="9">
    <source>
        <dbReference type="EMBL" id="KAJ7634768.1"/>
    </source>
</evidence>
<dbReference type="PANTHER" id="PTHR11081:SF9">
    <property type="entry name" value="FLAP ENDONUCLEASE 1"/>
    <property type="match status" value="1"/>
</dbReference>
<evidence type="ECO:0000256" key="4">
    <source>
        <dbReference type="ARBA" id="ARBA00022759"/>
    </source>
</evidence>
<dbReference type="Proteomes" id="UP001221142">
    <property type="component" value="Unassembled WGS sequence"/>
</dbReference>
<evidence type="ECO:0000256" key="2">
    <source>
        <dbReference type="ARBA" id="ARBA00022722"/>
    </source>
</evidence>
<dbReference type="Gene3D" id="1.10.150.20">
    <property type="entry name" value="5' to 3' exonuclease, C-terminal subdomain"/>
    <property type="match status" value="1"/>
</dbReference>
<dbReference type="InterPro" id="IPR029060">
    <property type="entry name" value="PIN-like_dom_sf"/>
</dbReference>
<dbReference type="InterPro" id="IPR006084">
    <property type="entry name" value="XPG/Rad2"/>
</dbReference>
<dbReference type="GO" id="GO:0008409">
    <property type="term" value="F:5'-3' exonuclease activity"/>
    <property type="evidence" value="ECO:0007669"/>
    <property type="project" value="TreeGrafter"/>
</dbReference>
<dbReference type="AlphaFoldDB" id="A0AAD7BZ64"/>
<dbReference type="GO" id="GO:0017108">
    <property type="term" value="F:5'-flap endonuclease activity"/>
    <property type="evidence" value="ECO:0007669"/>
    <property type="project" value="TreeGrafter"/>
</dbReference>
<dbReference type="Pfam" id="PF00867">
    <property type="entry name" value="XPG_I"/>
    <property type="match status" value="1"/>
</dbReference>
<comment type="caution">
    <text evidence="9">The sequence shown here is derived from an EMBL/GenBank/DDBJ whole genome shotgun (WGS) entry which is preliminary data.</text>
</comment>
<dbReference type="InterPro" id="IPR006085">
    <property type="entry name" value="XPG_DNA_repair_N"/>
</dbReference>
<keyword evidence="5" id="KW-0378">Hydrolase</keyword>
<proteinExistence type="predicted"/>
<sequence>MGVLGLTPFLQKSFPSVVKQLPDRLRGLAGKKIVIDGTLITQRLHFAPVPHQYRHISGWYTLVKELQDSGLTAICVFDGTERSLAKAREVERRRETRRLAGARGSIELDRVRRLNALLDVVDRYDELDFVERGRVSEHFLRILADSDGTASDLPPTSQPASPLFPDVEPAREAVLEPPDSLMGVPHLDRPFPAKPRPTSDMTLDTLGVLYSGFCNSVRKLASLTPPPVVSEAPSTDAEKQEARVEYSLSKSQVQLMGEEEKIWEELVSPVPFSTDSLALKSTLKTLMSRAELMWQSYERRTNPPTTETYEESKQLLRSMGVPCVDASGTYEAEALASAMVIHGHGDYVASEDTDVILYEAPLLRNITNRGGPLILLSGTDIRAALELDRSSFIDFALLLGTDFSQRIKNVGPARALKFIHQYKTIERVIEAEKKYPPRVPAQAYLAEVERARLVFQTLPPVPDARELVQEKDVEGLAVLLQRFGLGKLLMNNEWDFEDALRGNYFCDDPSAY</sequence>
<dbReference type="GO" id="GO:0006281">
    <property type="term" value="P:DNA repair"/>
    <property type="evidence" value="ECO:0007669"/>
    <property type="project" value="UniProtKB-ARBA"/>
</dbReference>
<reference evidence="9" key="1">
    <citation type="submission" date="2023-03" db="EMBL/GenBank/DDBJ databases">
        <title>Massive genome expansion in bonnet fungi (Mycena s.s.) driven by repeated elements and novel gene families across ecological guilds.</title>
        <authorList>
            <consortium name="Lawrence Berkeley National Laboratory"/>
            <person name="Harder C.B."/>
            <person name="Miyauchi S."/>
            <person name="Viragh M."/>
            <person name="Kuo A."/>
            <person name="Thoen E."/>
            <person name="Andreopoulos B."/>
            <person name="Lu D."/>
            <person name="Skrede I."/>
            <person name="Drula E."/>
            <person name="Henrissat B."/>
            <person name="Morin E."/>
            <person name="Kohler A."/>
            <person name="Barry K."/>
            <person name="LaButti K."/>
            <person name="Morin E."/>
            <person name="Salamov A."/>
            <person name="Lipzen A."/>
            <person name="Mereny Z."/>
            <person name="Hegedus B."/>
            <person name="Baldrian P."/>
            <person name="Stursova M."/>
            <person name="Weitz H."/>
            <person name="Taylor A."/>
            <person name="Grigoriev I.V."/>
            <person name="Nagy L.G."/>
            <person name="Martin F."/>
            <person name="Kauserud H."/>
        </authorList>
    </citation>
    <scope>NUCLEOTIDE SEQUENCE</scope>
    <source>
        <strain evidence="9">9284</strain>
    </source>
</reference>
<protein>
    <submittedName>
        <fullName evidence="9">PIN domain-like protein</fullName>
    </submittedName>
</protein>
<dbReference type="GO" id="GO:0046872">
    <property type="term" value="F:metal ion binding"/>
    <property type="evidence" value="ECO:0007669"/>
    <property type="project" value="UniProtKB-KW"/>
</dbReference>
<gene>
    <name evidence="9" type="ORF">FB45DRAFT_909799</name>
</gene>
<feature type="domain" description="XPG N-terminal" evidence="8">
    <location>
        <begin position="1"/>
        <end position="100"/>
    </location>
</feature>
<evidence type="ECO:0000313" key="10">
    <source>
        <dbReference type="Proteomes" id="UP001221142"/>
    </source>
</evidence>
<evidence type="ECO:0000256" key="6">
    <source>
        <dbReference type="ARBA" id="ARBA00022842"/>
    </source>
</evidence>
<dbReference type="SMART" id="SM00279">
    <property type="entry name" value="HhH2"/>
    <property type="match status" value="1"/>
</dbReference>
<dbReference type="InterPro" id="IPR036279">
    <property type="entry name" value="5-3_exonuclease_C_sf"/>
</dbReference>
<dbReference type="Pfam" id="PF00752">
    <property type="entry name" value="XPG_N"/>
    <property type="match status" value="1"/>
</dbReference>
<dbReference type="Gene3D" id="3.40.50.1010">
    <property type="entry name" value="5'-nuclease"/>
    <property type="match status" value="2"/>
</dbReference>
<keyword evidence="10" id="KW-1185">Reference proteome</keyword>
<keyword evidence="4" id="KW-0255">Endonuclease</keyword>
<dbReference type="SUPFAM" id="SSF47807">
    <property type="entry name" value="5' to 3' exonuclease, C-terminal subdomain"/>
    <property type="match status" value="1"/>
</dbReference>
<evidence type="ECO:0000256" key="1">
    <source>
        <dbReference type="ARBA" id="ARBA00001946"/>
    </source>
</evidence>
<dbReference type="SMART" id="SM00484">
    <property type="entry name" value="XPGI"/>
    <property type="match status" value="1"/>
</dbReference>
<evidence type="ECO:0000259" key="8">
    <source>
        <dbReference type="SMART" id="SM00485"/>
    </source>
</evidence>
<dbReference type="PRINTS" id="PR00853">
    <property type="entry name" value="XPGRADSUPER"/>
</dbReference>
<evidence type="ECO:0000256" key="3">
    <source>
        <dbReference type="ARBA" id="ARBA00022723"/>
    </source>
</evidence>
<dbReference type="GO" id="GO:0003677">
    <property type="term" value="F:DNA binding"/>
    <property type="evidence" value="ECO:0007669"/>
    <property type="project" value="InterPro"/>
</dbReference>
<dbReference type="InterPro" id="IPR008918">
    <property type="entry name" value="HhH2"/>
</dbReference>
<accession>A0AAD7BZ64</accession>
<name>A0AAD7BZ64_9AGAR</name>